<dbReference type="AlphaFoldDB" id="A0A1F5EKE4"/>
<reference evidence="2 3" key="1">
    <citation type="journal article" date="2016" name="Nat. Commun.">
        <title>Thousands of microbial genomes shed light on interconnected biogeochemical processes in an aquifer system.</title>
        <authorList>
            <person name="Anantharaman K."/>
            <person name="Brown C.T."/>
            <person name="Hug L.A."/>
            <person name="Sharon I."/>
            <person name="Castelle C.J."/>
            <person name="Probst A.J."/>
            <person name="Thomas B.C."/>
            <person name="Singh A."/>
            <person name="Wilkins M.J."/>
            <person name="Karaoz U."/>
            <person name="Brodie E.L."/>
            <person name="Williams K.H."/>
            <person name="Hubbard S.S."/>
            <person name="Banfield J.F."/>
        </authorList>
    </citation>
    <scope>NUCLEOTIDE SEQUENCE [LARGE SCALE GENOMIC DNA]</scope>
</reference>
<comment type="caution">
    <text evidence="2">The sequence shown here is derived from an EMBL/GenBank/DDBJ whole genome shotgun (WGS) entry which is preliminary data.</text>
</comment>
<evidence type="ECO:0000256" key="1">
    <source>
        <dbReference type="SAM" id="Phobius"/>
    </source>
</evidence>
<feature type="transmembrane region" description="Helical" evidence="1">
    <location>
        <begin position="39"/>
        <end position="55"/>
    </location>
</feature>
<keyword evidence="1" id="KW-1133">Transmembrane helix</keyword>
<evidence type="ECO:0000313" key="3">
    <source>
        <dbReference type="Proteomes" id="UP000185891"/>
    </source>
</evidence>
<sequence length="133" mass="16238">MFVLLVFYLCFKCFFVKFYLEITIKIHSGGVSMKKDIKRIVIAFFQGVFWWFLFLKEFRSIDYRDEYYRDYIRASLLKGALLPLIMAVLMYFVYPLNLWNCILIFLYFHLSVGLIEIIYFRLEWSGFRELPIK</sequence>
<organism evidence="2 3">
    <name type="scientific">Candidatus Campbellbacteria bacterium RIFCSPHIGHO2_12_FULL_35_10</name>
    <dbReference type="NCBI Taxonomy" id="1797578"/>
    <lineage>
        <taxon>Bacteria</taxon>
        <taxon>Candidatus Campbelliibacteriota</taxon>
    </lineage>
</organism>
<dbReference type="EMBL" id="MFAA01000048">
    <property type="protein sequence ID" value="OGD67899.1"/>
    <property type="molecule type" value="Genomic_DNA"/>
</dbReference>
<evidence type="ECO:0000313" key="2">
    <source>
        <dbReference type="EMBL" id="OGD67899.1"/>
    </source>
</evidence>
<gene>
    <name evidence="2" type="ORF">A3E89_02240</name>
</gene>
<accession>A0A1F5EKE4</accession>
<feature type="transmembrane region" description="Helical" evidence="1">
    <location>
        <begin position="102"/>
        <end position="122"/>
    </location>
</feature>
<dbReference type="Proteomes" id="UP000185891">
    <property type="component" value="Unassembled WGS sequence"/>
</dbReference>
<proteinExistence type="predicted"/>
<keyword evidence="1" id="KW-0472">Membrane</keyword>
<protein>
    <submittedName>
        <fullName evidence="2">Uncharacterized protein</fullName>
    </submittedName>
</protein>
<feature type="transmembrane region" description="Helical" evidence="1">
    <location>
        <begin position="76"/>
        <end position="96"/>
    </location>
</feature>
<name>A0A1F5EKE4_9BACT</name>
<keyword evidence="1" id="KW-0812">Transmembrane</keyword>